<sequence length="653" mass="71178">MFSFSVHVLHHTVLSPLTHQAKKTKRFKVQRRDILHSNACRYLVVDFSGEGCFGTVAKCVNLVTAQDVALKILKSQDSAEAEREINMLEVVSVLDPIGKSIVHFFEKFEYKGHTCLAFEMLDRSLYQLIRERQRKPLSVSEIRPIAQQLLTAFDALKGLGVIHSDLKPDNIMLVNHQDEPFRVKLIDFGLSHTISEVELGMKVQPVGYRAPEVSLGLPFSEAIDMWSLGCVLTYLYVAQQPFAVNCEYQMMKNIVEILGQPADHLLFAGKYSQKFFRLFRHFDYAKWWLKTPREYKKATGIEPQVWKPSFKSLDDLTTLFPETQEAIELEDQRAFVDLLKYLLDTDPERRITPGEALKHQYVSMAHLADEMDTSPYVDSSFDKMLVCPIGDLEEELNDSLAEAEGILVTLCSNGESSAASCSQDTHSSTGGSVEAGPAADGSSEQDATTTGSTKEKQAASSTASAPEGPAVDGSNEQDATTTGSTKEKQAASSTASAPEGPAVDGSSEQDATTTGSTKEKQAASSTASAPEGPAVDGSSEQDATTTGSTKEKQAASSTASAPEGPAVEEAKDQDESSSGPTKEESAATMTISAPEGLSAADGANDKDTVLTGLAEETAADCGSPEPVKIRRSPLKRMRKYFDRVFRTFFRKNR</sequence>
<keyword evidence="8" id="KW-0371">Homeobox</keyword>
<dbReference type="GO" id="GO:0005524">
    <property type="term" value="F:ATP binding"/>
    <property type="evidence" value="ECO:0007669"/>
    <property type="project" value="UniProtKB-KW"/>
</dbReference>
<proteinExistence type="predicted"/>
<feature type="compositionally biased region" description="Polar residues" evidence="6">
    <location>
        <begin position="506"/>
        <end position="528"/>
    </location>
</feature>
<feature type="compositionally biased region" description="Polar residues" evidence="6">
    <location>
        <begin position="538"/>
        <end position="560"/>
    </location>
</feature>
<dbReference type="PROSITE" id="PS00108">
    <property type="entry name" value="PROTEIN_KINASE_ST"/>
    <property type="match status" value="1"/>
</dbReference>
<dbReference type="GO" id="GO:0007224">
    <property type="term" value="P:smoothened signaling pathway"/>
    <property type="evidence" value="ECO:0007669"/>
    <property type="project" value="TreeGrafter"/>
</dbReference>
<dbReference type="GO" id="GO:0003714">
    <property type="term" value="F:transcription corepressor activity"/>
    <property type="evidence" value="ECO:0007669"/>
    <property type="project" value="TreeGrafter"/>
</dbReference>
<keyword evidence="9" id="KW-1185">Reference proteome</keyword>
<feature type="compositionally biased region" description="Polar residues" evidence="6">
    <location>
        <begin position="417"/>
        <end position="431"/>
    </location>
</feature>
<keyword evidence="1" id="KW-0723">Serine/threonine-protein kinase</keyword>
<evidence type="ECO:0000313" key="9">
    <source>
        <dbReference type="Proteomes" id="UP001314229"/>
    </source>
</evidence>
<evidence type="ECO:0000256" key="5">
    <source>
        <dbReference type="ARBA" id="ARBA00022840"/>
    </source>
</evidence>
<dbReference type="InterPro" id="IPR008271">
    <property type="entry name" value="Ser/Thr_kinase_AS"/>
</dbReference>
<evidence type="ECO:0000259" key="7">
    <source>
        <dbReference type="PROSITE" id="PS50011"/>
    </source>
</evidence>
<dbReference type="GO" id="GO:0003713">
    <property type="term" value="F:transcription coactivator activity"/>
    <property type="evidence" value="ECO:0007669"/>
    <property type="project" value="TreeGrafter"/>
</dbReference>
<keyword evidence="5" id="KW-0067">ATP-binding</keyword>
<dbReference type="GO" id="GO:0004713">
    <property type="term" value="F:protein tyrosine kinase activity"/>
    <property type="evidence" value="ECO:0007669"/>
    <property type="project" value="TreeGrafter"/>
</dbReference>
<feature type="compositionally biased region" description="Polar residues" evidence="6">
    <location>
        <begin position="442"/>
        <end position="464"/>
    </location>
</feature>
<accession>A0AAV1NR68</accession>
<reference evidence="8 9" key="1">
    <citation type="submission" date="2024-01" db="EMBL/GenBank/DDBJ databases">
        <authorList>
            <person name="Alioto T."/>
            <person name="Alioto T."/>
            <person name="Gomez Garrido J."/>
        </authorList>
    </citation>
    <scope>NUCLEOTIDE SEQUENCE [LARGE SCALE GENOMIC DNA]</scope>
</reference>
<dbReference type="SUPFAM" id="SSF56112">
    <property type="entry name" value="Protein kinase-like (PK-like)"/>
    <property type="match status" value="1"/>
</dbReference>
<dbReference type="GO" id="GO:0042771">
    <property type="term" value="P:intrinsic apoptotic signaling pathway in response to DNA damage by p53 class mediator"/>
    <property type="evidence" value="ECO:0007669"/>
    <property type="project" value="TreeGrafter"/>
</dbReference>
<dbReference type="GO" id="GO:0016605">
    <property type="term" value="C:PML body"/>
    <property type="evidence" value="ECO:0007669"/>
    <property type="project" value="TreeGrafter"/>
</dbReference>
<dbReference type="InterPro" id="IPR000719">
    <property type="entry name" value="Prot_kinase_dom"/>
</dbReference>
<feature type="region of interest" description="Disordered" evidence="6">
    <location>
        <begin position="417"/>
        <end position="605"/>
    </location>
</feature>
<dbReference type="GO" id="GO:0005737">
    <property type="term" value="C:cytoplasm"/>
    <property type="evidence" value="ECO:0007669"/>
    <property type="project" value="TreeGrafter"/>
</dbReference>
<evidence type="ECO:0000256" key="6">
    <source>
        <dbReference type="SAM" id="MobiDB-lite"/>
    </source>
</evidence>
<dbReference type="Proteomes" id="UP001314229">
    <property type="component" value="Unassembled WGS sequence"/>
</dbReference>
<dbReference type="PANTHER" id="PTHR24058:SF53">
    <property type="entry name" value="HOMEODOMAIN-INTERACTING PROTEIN KINASE 2"/>
    <property type="match status" value="1"/>
</dbReference>
<dbReference type="AlphaFoldDB" id="A0AAV1NR68"/>
<dbReference type="Gene3D" id="3.30.200.20">
    <property type="entry name" value="Phosphorylase Kinase, domain 1"/>
    <property type="match status" value="1"/>
</dbReference>
<dbReference type="PANTHER" id="PTHR24058">
    <property type="entry name" value="DUAL SPECIFICITY PROTEIN KINASE"/>
    <property type="match status" value="1"/>
</dbReference>
<dbReference type="InterPro" id="IPR011009">
    <property type="entry name" value="Kinase-like_dom_sf"/>
</dbReference>
<evidence type="ECO:0000256" key="2">
    <source>
        <dbReference type="ARBA" id="ARBA00022679"/>
    </source>
</evidence>
<dbReference type="SMART" id="SM00220">
    <property type="entry name" value="S_TKc"/>
    <property type="match status" value="1"/>
</dbReference>
<dbReference type="Gene3D" id="1.10.510.10">
    <property type="entry name" value="Transferase(Phosphotransferase) domain 1"/>
    <property type="match status" value="1"/>
</dbReference>
<dbReference type="InterPro" id="IPR050494">
    <property type="entry name" value="Ser_Thr_dual-spec_kinase"/>
</dbReference>
<dbReference type="Pfam" id="PF00069">
    <property type="entry name" value="Pkinase"/>
    <property type="match status" value="1"/>
</dbReference>
<dbReference type="GO" id="GO:0004674">
    <property type="term" value="F:protein serine/threonine kinase activity"/>
    <property type="evidence" value="ECO:0007669"/>
    <property type="project" value="UniProtKB-KW"/>
</dbReference>
<feature type="domain" description="Protein kinase" evidence="7">
    <location>
        <begin position="42"/>
        <end position="362"/>
    </location>
</feature>
<dbReference type="PROSITE" id="PS50011">
    <property type="entry name" value="PROTEIN_KINASE_DOM"/>
    <property type="match status" value="1"/>
</dbReference>
<keyword evidence="3" id="KW-0547">Nucleotide-binding</keyword>
<keyword evidence="8" id="KW-0238">DNA-binding</keyword>
<gene>
    <name evidence="8" type="ORF">FSCOSCO3_A006445</name>
</gene>
<organism evidence="8 9">
    <name type="scientific">Scomber scombrus</name>
    <name type="common">Atlantic mackerel</name>
    <name type="synonym">Scomber vernalis</name>
    <dbReference type="NCBI Taxonomy" id="13677"/>
    <lineage>
        <taxon>Eukaryota</taxon>
        <taxon>Metazoa</taxon>
        <taxon>Chordata</taxon>
        <taxon>Craniata</taxon>
        <taxon>Vertebrata</taxon>
        <taxon>Euteleostomi</taxon>
        <taxon>Actinopterygii</taxon>
        <taxon>Neopterygii</taxon>
        <taxon>Teleostei</taxon>
        <taxon>Neoteleostei</taxon>
        <taxon>Acanthomorphata</taxon>
        <taxon>Pelagiaria</taxon>
        <taxon>Scombriformes</taxon>
        <taxon>Scombridae</taxon>
        <taxon>Scomber</taxon>
    </lineage>
</organism>
<evidence type="ECO:0000256" key="3">
    <source>
        <dbReference type="ARBA" id="ARBA00022741"/>
    </source>
</evidence>
<dbReference type="GO" id="GO:0046332">
    <property type="term" value="F:SMAD binding"/>
    <property type="evidence" value="ECO:0007669"/>
    <property type="project" value="TreeGrafter"/>
</dbReference>
<keyword evidence="2" id="KW-0808">Transferase</keyword>
<protein>
    <submittedName>
        <fullName evidence="8">Homeodomain-interacting protein kinase 4-like</fullName>
    </submittedName>
</protein>
<evidence type="ECO:0000313" key="8">
    <source>
        <dbReference type="EMBL" id="CAK6962111.1"/>
    </source>
</evidence>
<evidence type="ECO:0000256" key="4">
    <source>
        <dbReference type="ARBA" id="ARBA00022777"/>
    </source>
</evidence>
<dbReference type="GO" id="GO:0045944">
    <property type="term" value="P:positive regulation of transcription by RNA polymerase II"/>
    <property type="evidence" value="ECO:0007669"/>
    <property type="project" value="TreeGrafter"/>
</dbReference>
<dbReference type="GO" id="GO:0003677">
    <property type="term" value="F:DNA binding"/>
    <property type="evidence" value="ECO:0007669"/>
    <property type="project" value="UniProtKB-KW"/>
</dbReference>
<keyword evidence="4 8" id="KW-0418">Kinase</keyword>
<evidence type="ECO:0000256" key="1">
    <source>
        <dbReference type="ARBA" id="ARBA00022527"/>
    </source>
</evidence>
<comment type="caution">
    <text evidence="8">The sequence shown here is derived from an EMBL/GenBank/DDBJ whole genome shotgun (WGS) entry which is preliminary data.</text>
</comment>
<feature type="compositionally biased region" description="Polar residues" evidence="6">
    <location>
        <begin position="474"/>
        <end position="496"/>
    </location>
</feature>
<name>A0AAV1NR68_SCOSC</name>
<dbReference type="EMBL" id="CAWUFR010000055">
    <property type="protein sequence ID" value="CAK6962111.1"/>
    <property type="molecule type" value="Genomic_DNA"/>
</dbReference>